<feature type="compositionally biased region" description="Polar residues" evidence="1">
    <location>
        <begin position="200"/>
        <end position="211"/>
    </location>
</feature>
<accession>A0A9W9HPY4</accession>
<keyword evidence="4" id="KW-1185">Reference proteome</keyword>
<dbReference type="AlphaFoldDB" id="A0A9W9HPY4"/>
<feature type="region of interest" description="Disordered" evidence="1">
    <location>
        <begin position="181"/>
        <end position="216"/>
    </location>
</feature>
<comment type="caution">
    <text evidence="3">The sequence shown here is derived from an EMBL/GenBank/DDBJ whole genome shotgun (WGS) entry which is preliminary data.</text>
</comment>
<name>A0A9W9HPY4_9EURO</name>
<keyword evidence="2" id="KW-0732">Signal</keyword>
<protein>
    <submittedName>
        <fullName evidence="3">Uncharacterized protein</fullName>
    </submittedName>
</protein>
<feature type="signal peptide" evidence="2">
    <location>
        <begin position="1"/>
        <end position="24"/>
    </location>
</feature>
<evidence type="ECO:0000313" key="4">
    <source>
        <dbReference type="Proteomes" id="UP001146351"/>
    </source>
</evidence>
<sequence length="425" mass="47611">MISNTMGLLVLLLFLGISWTPSHALLVPRTPPNDNDDIPAEHDYFGDPMAALYDVFLADNHQGQTFYNWMCGQPDDCEQPGQSGPPPEEAMTCGDVFRNLQDDNLEDHFDFDALGENPENWRQILETAGDACQSVDSKRQETLIEEACEYLGFNNVLFKHMSDKEIDTHLLDYHVAKTAKETAENEGKPRAAQRIPGVLFSNSRPASSTRQSSRRNDPSGWGFILWTTVGPWICTVPSIVFWPDQNPSPKQAKDQALREFNKKLDHALANELKAVQFRSLSAAWGVAVPTSLQWDFLRDAALSVQEKTKGHNRGPTLNWMGLVPLGKHPGDASQGLQIICYYLDSVDQTLKERTVCVVARHRSPKWSAMFGDIEKASVSHKFQIDPTSEQMREVEIAKIPRKGLIGQLPLARMRSYPAGLHEDGI</sequence>
<reference evidence="3" key="2">
    <citation type="journal article" date="2023" name="IMA Fungus">
        <title>Comparative genomic study of the Penicillium genus elucidates a diverse pangenome and 15 lateral gene transfer events.</title>
        <authorList>
            <person name="Petersen C."/>
            <person name="Sorensen T."/>
            <person name="Nielsen M.R."/>
            <person name="Sondergaard T.E."/>
            <person name="Sorensen J.L."/>
            <person name="Fitzpatrick D.A."/>
            <person name="Frisvad J.C."/>
            <person name="Nielsen K.L."/>
        </authorList>
    </citation>
    <scope>NUCLEOTIDE SEQUENCE</scope>
    <source>
        <strain evidence="3">IBT 21917</strain>
    </source>
</reference>
<organism evidence="3 4">
    <name type="scientific">Penicillium capsulatum</name>
    <dbReference type="NCBI Taxonomy" id="69766"/>
    <lineage>
        <taxon>Eukaryota</taxon>
        <taxon>Fungi</taxon>
        <taxon>Dikarya</taxon>
        <taxon>Ascomycota</taxon>
        <taxon>Pezizomycotina</taxon>
        <taxon>Eurotiomycetes</taxon>
        <taxon>Eurotiomycetidae</taxon>
        <taxon>Eurotiales</taxon>
        <taxon>Aspergillaceae</taxon>
        <taxon>Penicillium</taxon>
    </lineage>
</organism>
<feature type="chain" id="PRO_5040869898" evidence="2">
    <location>
        <begin position="25"/>
        <end position="425"/>
    </location>
</feature>
<dbReference type="EMBL" id="JAPQKO010000006">
    <property type="protein sequence ID" value="KAJ5155753.1"/>
    <property type="molecule type" value="Genomic_DNA"/>
</dbReference>
<proteinExistence type="predicted"/>
<evidence type="ECO:0000256" key="1">
    <source>
        <dbReference type="SAM" id="MobiDB-lite"/>
    </source>
</evidence>
<evidence type="ECO:0000313" key="3">
    <source>
        <dbReference type="EMBL" id="KAJ5155753.1"/>
    </source>
</evidence>
<gene>
    <name evidence="3" type="ORF">N7492_008556</name>
</gene>
<reference evidence="3" key="1">
    <citation type="submission" date="2022-11" db="EMBL/GenBank/DDBJ databases">
        <authorList>
            <person name="Petersen C."/>
        </authorList>
    </citation>
    <scope>NUCLEOTIDE SEQUENCE</scope>
    <source>
        <strain evidence="3">IBT 21917</strain>
    </source>
</reference>
<dbReference type="Proteomes" id="UP001146351">
    <property type="component" value="Unassembled WGS sequence"/>
</dbReference>
<evidence type="ECO:0000256" key="2">
    <source>
        <dbReference type="SAM" id="SignalP"/>
    </source>
</evidence>